<dbReference type="SMART" id="SM00418">
    <property type="entry name" value="HTH_ARSR"/>
    <property type="match status" value="1"/>
</dbReference>
<dbReference type="EMBL" id="CP042910">
    <property type="protein sequence ID" value="QEG15493.1"/>
    <property type="molecule type" value="Genomic_DNA"/>
</dbReference>
<evidence type="ECO:0000313" key="7">
    <source>
        <dbReference type="Proteomes" id="UP000263642"/>
    </source>
</evidence>
<keyword evidence="1" id="KW-0805">Transcription regulation</keyword>
<dbReference type="EMBL" id="DQAY01000045">
    <property type="protein sequence ID" value="HCO22865.1"/>
    <property type="molecule type" value="Genomic_DNA"/>
</dbReference>
<accession>A0A3D3R241</accession>
<dbReference type="InterPro" id="IPR011991">
    <property type="entry name" value="ArsR-like_HTH"/>
</dbReference>
<dbReference type="PANTHER" id="PTHR33154">
    <property type="entry name" value="TRANSCRIPTIONAL REGULATOR, ARSR FAMILY"/>
    <property type="match status" value="1"/>
</dbReference>
<evidence type="ECO:0000256" key="1">
    <source>
        <dbReference type="ARBA" id="ARBA00023015"/>
    </source>
</evidence>
<dbReference type="Pfam" id="PF01022">
    <property type="entry name" value="HTH_5"/>
    <property type="match status" value="1"/>
</dbReference>
<keyword evidence="2" id="KW-0238">DNA-binding</keyword>
<dbReference type="GO" id="GO:0003700">
    <property type="term" value="F:DNA-binding transcription factor activity"/>
    <property type="evidence" value="ECO:0007669"/>
    <property type="project" value="InterPro"/>
</dbReference>
<dbReference type="InterPro" id="IPR036388">
    <property type="entry name" value="WH-like_DNA-bd_sf"/>
</dbReference>
<dbReference type="PRINTS" id="PR00778">
    <property type="entry name" value="HTHARSR"/>
</dbReference>
<dbReference type="NCBIfam" id="NF033788">
    <property type="entry name" value="HTH_metalloreg"/>
    <property type="match status" value="1"/>
</dbReference>
<evidence type="ECO:0000256" key="2">
    <source>
        <dbReference type="ARBA" id="ARBA00023125"/>
    </source>
</evidence>
<reference evidence="5 7" key="1">
    <citation type="journal article" date="2018" name="Nat. Biotechnol.">
        <title>A standardized bacterial taxonomy based on genome phylogeny substantially revises the tree of life.</title>
        <authorList>
            <person name="Parks D.H."/>
            <person name="Chuvochina M."/>
            <person name="Waite D.W."/>
            <person name="Rinke C."/>
            <person name="Skarshewski A."/>
            <person name="Chaumeil P.A."/>
            <person name="Hugenholtz P."/>
        </authorList>
    </citation>
    <scope>NUCLEOTIDE SEQUENCE [LARGE SCALE GENOMIC DNA]</scope>
    <source>
        <strain evidence="5">UBA9375</strain>
    </source>
</reference>
<dbReference type="InterPro" id="IPR036390">
    <property type="entry name" value="WH_DNA-bd_sf"/>
</dbReference>
<dbReference type="Proteomes" id="UP000322887">
    <property type="component" value="Chromosome"/>
</dbReference>
<organism evidence="5 7">
    <name type="scientific">Gimesia maris</name>
    <dbReference type="NCBI Taxonomy" id="122"/>
    <lineage>
        <taxon>Bacteria</taxon>
        <taxon>Pseudomonadati</taxon>
        <taxon>Planctomycetota</taxon>
        <taxon>Planctomycetia</taxon>
        <taxon>Planctomycetales</taxon>
        <taxon>Planctomycetaceae</taxon>
        <taxon>Gimesia</taxon>
    </lineage>
</organism>
<dbReference type="AlphaFoldDB" id="A0A3D3R241"/>
<keyword evidence="3" id="KW-0804">Transcription</keyword>
<dbReference type="InterPro" id="IPR051081">
    <property type="entry name" value="HTH_MetalResp_TranReg"/>
</dbReference>
<sequence>MATNLVDPPQEGTTQRFPTLPDHLEKNLVKVFKLLSDETRLRIMLYLAQEEELFVTALCERLNQSQPAVSHHLALLRDAGLIEARRDGKHNFYSICREHFHSIMGELFNSFNDPEENIIRIDHFTLTQNQS</sequence>
<dbReference type="InterPro" id="IPR001845">
    <property type="entry name" value="HTH_ArsR_DNA-bd_dom"/>
</dbReference>
<dbReference type="CDD" id="cd00090">
    <property type="entry name" value="HTH_ARSR"/>
    <property type="match status" value="1"/>
</dbReference>
<gene>
    <name evidence="6" type="primary">kmtR</name>
    <name evidence="5" type="ORF">DIT97_07345</name>
    <name evidence="6" type="ORF">GmarT_13330</name>
</gene>
<protein>
    <submittedName>
        <fullName evidence="5">ArsR family transcriptional regulator</fullName>
    </submittedName>
    <submittedName>
        <fullName evidence="6">HTH-type transcriptional regulator KmtR</fullName>
    </submittedName>
</protein>
<keyword evidence="8" id="KW-1185">Reference proteome</keyword>
<dbReference type="GO" id="GO:0003677">
    <property type="term" value="F:DNA binding"/>
    <property type="evidence" value="ECO:0007669"/>
    <property type="project" value="UniProtKB-KW"/>
</dbReference>
<dbReference type="RefSeq" id="WP_002647577.1">
    <property type="nucleotide sequence ID" value="NZ_CAXBMG010000044.1"/>
</dbReference>
<evidence type="ECO:0000313" key="5">
    <source>
        <dbReference type="EMBL" id="HCO22865.1"/>
    </source>
</evidence>
<dbReference type="SUPFAM" id="SSF46785">
    <property type="entry name" value="Winged helix' DNA-binding domain"/>
    <property type="match status" value="1"/>
</dbReference>
<evidence type="ECO:0000256" key="3">
    <source>
        <dbReference type="ARBA" id="ARBA00023163"/>
    </source>
</evidence>
<reference evidence="6 8" key="2">
    <citation type="submission" date="2019-08" db="EMBL/GenBank/DDBJ databases">
        <title>Deep-cultivation of Planctomycetes and their phenomic and genomic characterization uncovers novel biology.</title>
        <authorList>
            <person name="Wiegand S."/>
            <person name="Jogler M."/>
            <person name="Boedeker C."/>
            <person name="Pinto D."/>
            <person name="Vollmers J."/>
            <person name="Rivas-Marin E."/>
            <person name="Kohn T."/>
            <person name="Peeters S.H."/>
            <person name="Heuer A."/>
            <person name="Rast P."/>
            <person name="Oberbeckmann S."/>
            <person name="Bunk B."/>
            <person name="Jeske O."/>
            <person name="Meyerdierks A."/>
            <person name="Storesund J.E."/>
            <person name="Kallscheuer N."/>
            <person name="Luecker S."/>
            <person name="Lage O.M."/>
            <person name="Pohl T."/>
            <person name="Merkel B.J."/>
            <person name="Hornburger P."/>
            <person name="Mueller R.-W."/>
            <person name="Bruemmer F."/>
            <person name="Labrenz M."/>
            <person name="Spormann A.M."/>
            <person name="Op den Camp H."/>
            <person name="Overmann J."/>
            <person name="Amann R."/>
            <person name="Jetten M.S.M."/>
            <person name="Mascher T."/>
            <person name="Medema M.H."/>
            <person name="Devos D.P."/>
            <person name="Kaster A.-K."/>
            <person name="Ovreas L."/>
            <person name="Rohde M."/>
            <person name="Galperin M.Y."/>
            <person name="Jogler C."/>
        </authorList>
    </citation>
    <scope>NUCLEOTIDE SEQUENCE [LARGE SCALE GENOMIC DNA]</scope>
    <source>
        <strain evidence="6 8">DSM 8797</strain>
    </source>
</reference>
<evidence type="ECO:0000259" key="4">
    <source>
        <dbReference type="PROSITE" id="PS50987"/>
    </source>
</evidence>
<feature type="domain" description="HTH arsR-type" evidence="4">
    <location>
        <begin position="20"/>
        <end position="115"/>
    </location>
</feature>
<dbReference type="PROSITE" id="PS50987">
    <property type="entry name" value="HTH_ARSR_2"/>
    <property type="match status" value="1"/>
</dbReference>
<dbReference type="Proteomes" id="UP000263642">
    <property type="component" value="Unassembled WGS sequence"/>
</dbReference>
<dbReference type="Gene3D" id="1.10.10.10">
    <property type="entry name" value="Winged helix-like DNA-binding domain superfamily/Winged helix DNA-binding domain"/>
    <property type="match status" value="1"/>
</dbReference>
<evidence type="ECO:0000313" key="6">
    <source>
        <dbReference type="EMBL" id="QEG15493.1"/>
    </source>
</evidence>
<dbReference type="PANTHER" id="PTHR33154:SF33">
    <property type="entry name" value="TRANSCRIPTIONAL REPRESSOR SDPR"/>
    <property type="match status" value="1"/>
</dbReference>
<proteinExistence type="predicted"/>
<name>A0A3D3R241_9PLAN</name>
<evidence type="ECO:0000313" key="8">
    <source>
        <dbReference type="Proteomes" id="UP000322887"/>
    </source>
</evidence>
<dbReference type="GeneID" id="98645971"/>